<feature type="domain" description="UVR" evidence="7">
    <location>
        <begin position="200"/>
        <end position="235"/>
    </location>
</feature>
<dbReference type="Gene3D" id="3.40.1440.10">
    <property type="entry name" value="GIY-YIG endonuclease"/>
    <property type="match status" value="1"/>
</dbReference>
<comment type="subunit">
    <text evidence="6">Interacts with UvrB in an incision complex.</text>
</comment>
<comment type="function">
    <text evidence="6">The UvrABC repair system catalyzes the recognition and processing of DNA lesions. UvrC both incises the 5' and 3' sides of the lesion. The N-terminal half is responsible for the 3' incision and the C-terminal half is responsible for the 5' incision.</text>
</comment>
<dbReference type="NCBIfam" id="TIGR00194">
    <property type="entry name" value="uvrC"/>
    <property type="match status" value="1"/>
</dbReference>
<dbReference type="Proteomes" id="UP000077339">
    <property type="component" value="Unassembled WGS sequence"/>
</dbReference>
<protein>
    <recommendedName>
        <fullName evidence="6">UvrABC system protein C</fullName>
        <shortName evidence="6">Protein UvrC</shortName>
    </recommendedName>
    <alternativeName>
        <fullName evidence="6">Excinuclease ABC subunit C</fullName>
    </alternativeName>
</protein>
<dbReference type="Gene3D" id="1.10.150.20">
    <property type="entry name" value="5' to 3' exonuclease, C-terminal subdomain"/>
    <property type="match status" value="1"/>
</dbReference>
<name>A0A176K0W3_9BACT</name>
<accession>A0A176K0W3</accession>
<dbReference type="GO" id="GO:0009432">
    <property type="term" value="P:SOS response"/>
    <property type="evidence" value="ECO:0007669"/>
    <property type="project" value="UniProtKB-UniRule"/>
</dbReference>
<evidence type="ECO:0000256" key="6">
    <source>
        <dbReference type="HAMAP-Rule" id="MF_00203"/>
    </source>
</evidence>
<dbReference type="STRING" id="1453497.AT15_00930"/>
<dbReference type="InterPro" id="IPR047296">
    <property type="entry name" value="GIY-YIG_UvrC_Cho"/>
</dbReference>
<dbReference type="SMART" id="SM00465">
    <property type="entry name" value="GIYc"/>
    <property type="match status" value="1"/>
</dbReference>
<evidence type="ECO:0000256" key="2">
    <source>
        <dbReference type="ARBA" id="ARBA00022763"/>
    </source>
</evidence>
<dbReference type="InterPro" id="IPR035901">
    <property type="entry name" value="GIY-YIG_endonuc_sf"/>
</dbReference>
<comment type="similarity">
    <text evidence="6">Belongs to the UvrC family.</text>
</comment>
<dbReference type="Gene3D" id="3.30.420.340">
    <property type="entry name" value="UvrC, RNAse H endonuclease domain"/>
    <property type="match status" value="1"/>
</dbReference>
<dbReference type="Pfam" id="PF02151">
    <property type="entry name" value="UVR"/>
    <property type="match status" value="1"/>
</dbReference>
<feature type="domain" description="GIY-YIG" evidence="8">
    <location>
        <begin position="14"/>
        <end position="93"/>
    </location>
</feature>
<dbReference type="GO" id="GO:0005737">
    <property type="term" value="C:cytoplasm"/>
    <property type="evidence" value="ECO:0007669"/>
    <property type="project" value="UniProtKB-SubCell"/>
</dbReference>
<dbReference type="GO" id="GO:0009380">
    <property type="term" value="C:excinuclease repair complex"/>
    <property type="evidence" value="ECO:0007669"/>
    <property type="project" value="InterPro"/>
</dbReference>
<proteinExistence type="inferred from homology"/>
<dbReference type="GO" id="GO:0006289">
    <property type="term" value="P:nucleotide-excision repair"/>
    <property type="evidence" value="ECO:0007669"/>
    <property type="project" value="UniProtKB-UniRule"/>
</dbReference>
<dbReference type="CDD" id="cd10434">
    <property type="entry name" value="GIY-YIG_UvrC_Cho"/>
    <property type="match status" value="1"/>
</dbReference>
<evidence type="ECO:0000259" key="7">
    <source>
        <dbReference type="PROSITE" id="PS50151"/>
    </source>
</evidence>
<keyword evidence="4 6" id="KW-0267">Excision nuclease</keyword>
<dbReference type="FunFam" id="3.40.1440.10:FF:000001">
    <property type="entry name" value="UvrABC system protein C"/>
    <property type="match status" value="1"/>
</dbReference>
<evidence type="ECO:0000313" key="10">
    <source>
        <dbReference type="EMBL" id="OAA30110.1"/>
    </source>
</evidence>
<gene>
    <name evidence="6" type="primary">uvrC</name>
    <name evidence="10" type="ORF">AT15_00930</name>
</gene>
<dbReference type="Pfam" id="PF14520">
    <property type="entry name" value="HHH_5"/>
    <property type="match status" value="1"/>
</dbReference>
<evidence type="ECO:0000313" key="11">
    <source>
        <dbReference type="Proteomes" id="UP000077339"/>
    </source>
</evidence>
<reference evidence="10 11" key="1">
    <citation type="submission" date="2014-02" db="EMBL/GenBank/DDBJ databases">
        <title>Kosmotoga genome sequencing.</title>
        <authorList>
            <person name="Pollo S.M."/>
            <person name="Charchuk R."/>
            <person name="Nesbo C.L."/>
        </authorList>
    </citation>
    <scope>NUCLEOTIDE SEQUENCE [LARGE SCALE GENOMIC DNA]</scope>
    <source>
        <strain evidence="10 11">S304</strain>
    </source>
</reference>
<feature type="domain" description="UvrC family homology region profile" evidence="9">
    <location>
        <begin position="285"/>
        <end position="450"/>
    </location>
</feature>
<sequence length="572" mass="66627">MKRALQNKISSLPETCGVYIFKNSEGKIIYIGKAVKLKRRVQSYFRESSWKDEKVRKIAEESSDMDFIIVPSEREALLLEANLIYKYKPRYNILLKESRFYPYIYISRDEFPYVELRRDRKAPGMYFGPYTSTRLVRSILELLQRIFKVRSCKQSLDRIKKACFLYHLKMCSAPCVGKITKEEYKKSLDNFIEFLEGNTLSVRTSLEERMYRLADNLQFEQAKEIRDVLDSMDKLYSRQAVDVPQDLSIDVLALSSGILVLLEIRGGMLLGKLVYDFPEGKVSDFISQFYLAREKHRPKSLIVSGLRKTETNMFKSEFEYIGKPRTEFESRLMKIAFQNIEQELNIRIGAVETLKQTRNILGLKKIPRFIEGIDISHTQGLMTVASLVVFESGKPDKSRYRRYRIRNLEVPNDFEALATVIKRRYSKHPLPDLLFIDGGFPQLRAVSEALEELNLKTEIVGIAKEEEEIVFPDSRGKLKLPPDHPVMKLLVSIRDETHRFAVNYHRYLRERRFVSSEIDGIPGIGPKRKRLLMKHFKSVSRIKKASEEELCKVIKNKKIVAEILKWAKENGG</sequence>
<dbReference type="Gene3D" id="4.10.860.10">
    <property type="entry name" value="UVR domain"/>
    <property type="match status" value="1"/>
</dbReference>
<dbReference type="InterPro" id="IPR038476">
    <property type="entry name" value="UvrC_RNase_H_dom_sf"/>
</dbReference>
<dbReference type="GO" id="GO:0003677">
    <property type="term" value="F:DNA binding"/>
    <property type="evidence" value="ECO:0007669"/>
    <property type="project" value="UniProtKB-UniRule"/>
</dbReference>
<organism evidence="10 11">
    <name type="scientific">Kosmotoga arenicorallina S304</name>
    <dbReference type="NCBI Taxonomy" id="1453497"/>
    <lineage>
        <taxon>Bacteria</taxon>
        <taxon>Thermotogati</taxon>
        <taxon>Thermotogota</taxon>
        <taxon>Thermotogae</taxon>
        <taxon>Kosmotogales</taxon>
        <taxon>Kosmotogaceae</taxon>
        <taxon>Kosmotoga</taxon>
    </lineage>
</organism>
<dbReference type="GO" id="GO:0009381">
    <property type="term" value="F:excinuclease ABC activity"/>
    <property type="evidence" value="ECO:0007669"/>
    <property type="project" value="UniProtKB-UniRule"/>
</dbReference>
<dbReference type="PATRIC" id="fig|1453497.3.peg.196"/>
<evidence type="ECO:0000256" key="4">
    <source>
        <dbReference type="ARBA" id="ARBA00022881"/>
    </source>
</evidence>
<dbReference type="InterPro" id="IPR001943">
    <property type="entry name" value="UVR_dom"/>
</dbReference>
<dbReference type="EMBL" id="JFHK01000015">
    <property type="protein sequence ID" value="OAA30110.1"/>
    <property type="molecule type" value="Genomic_DNA"/>
</dbReference>
<dbReference type="PANTHER" id="PTHR30562:SF1">
    <property type="entry name" value="UVRABC SYSTEM PROTEIN C"/>
    <property type="match status" value="1"/>
</dbReference>
<dbReference type="SUPFAM" id="SSF47781">
    <property type="entry name" value="RuvA domain 2-like"/>
    <property type="match status" value="1"/>
</dbReference>
<dbReference type="AlphaFoldDB" id="A0A176K0W3"/>
<keyword evidence="5 6" id="KW-0234">DNA repair</keyword>
<evidence type="ECO:0000256" key="5">
    <source>
        <dbReference type="ARBA" id="ARBA00023204"/>
    </source>
</evidence>
<evidence type="ECO:0000259" key="8">
    <source>
        <dbReference type="PROSITE" id="PS50164"/>
    </source>
</evidence>
<dbReference type="InterPro" id="IPR001162">
    <property type="entry name" value="UvrC_RNase_H_dom"/>
</dbReference>
<dbReference type="PROSITE" id="PS50165">
    <property type="entry name" value="UVRC"/>
    <property type="match status" value="1"/>
</dbReference>
<dbReference type="PANTHER" id="PTHR30562">
    <property type="entry name" value="UVRC/OXIDOREDUCTASE"/>
    <property type="match status" value="1"/>
</dbReference>
<dbReference type="InterPro" id="IPR010994">
    <property type="entry name" value="RuvA_2-like"/>
</dbReference>
<dbReference type="InterPro" id="IPR036876">
    <property type="entry name" value="UVR_dom_sf"/>
</dbReference>
<dbReference type="PROSITE" id="PS50164">
    <property type="entry name" value="GIY_YIG"/>
    <property type="match status" value="1"/>
</dbReference>
<evidence type="ECO:0000259" key="9">
    <source>
        <dbReference type="PROSITE" id="PS50165"/>
    </source>
</evidence>
<evidence type="ECO:0000256" key="3">
    <source>
        <dbReference type="ARBA" id="ARBA00022769"/>
    </source>
</evidence>
<keyword evidence="1 6" id="KW-0963">Cytoplasm</keyword>
<dbReference type="InterPro" id="IPR050066">
    <property type="entry name" value="UvrABC_protein_C"/>
</dbReference>
<dbReference type="PROSITE" id="PS50151">
    <property type="entry name" value="UVR"/>
    <property type="match status" value="1"/>
</dbReference>
<dbReference type="RefSeq" id="WP_068347800.1">
    <property type="nucleotide sequence ID" value="NZ_JFHK01000015.1"/>
</dbReference>
<dbReference type="Pfam" id="PF08459">
    <property type="entry name" value="UvrC_RNaseH_dom"/>
    <property type="match status" value="1"/>
</dbReference>
<dbReference type="OrthoDB" id="9804933at2"/>
<dbReference type="Pfam" id="PF01541">
    <property type="entry name" value="GIY-YIG"/>
    <property type="match status" value="1"/>
</dbReference>
<keyword evidence="11" id="KW-1185">Reference proteome</keyword>
<keyword evidence="3 6" id="KW-0228">DNA excision</keyword>
<dbReference type="SUPFAM" id="SSF46600">
    <property type="entry name" value="C-terminal UvrC-binding domain of UvrB"/>
    <property type="match status" value="1"/>
</dbReference>
<comment type="caution">
    <text evidence="10">The sequence shown here is derived from an EMBL/GenBank/DDBJ whole genome shotgun (WGS) entry which is preliminary data.</text>
</comment>
<dbReference type="InterPro" id="IPR004791">
    <property type="entry name" value="UvrC"/>
</dbReference>
<dbReference type="InterPro" id="IPR000305">
    <property type="entry name" value="GIY-YIG_endonuc"/>
</dbReference>
<comment type="subcellular location">
    <subcellularLocation>
        <location evidence="6">Cytoplasm</location>
    </subcellularLocation>
</comment>
<evidence type="ECO:0000256" key="1">
    <source>
        <dbReference type="ARBA" id="ARBA00022490"/>
    </source>
</evidence>
<dbReference type="HAMAP" id="MF_00203">
    <property type="entry name" value="UvrC"/>
    <property type="match status" value="1"/>
</dbReference>
<dbReference type="SUPFAM" id="SSF82771">
    <property type="entry name" value="GIY-YIG endonuclease"/>
    <property type="match status" value="1"/>
</dbReference>
<keyword evidence="6" id="KW-0742">SOS response</keyword>
<keyword evidence="2 6" id="KW-0227">DNA damage</keyword>